<dbReference type="PROSITE" id="PS51257">
    <property type="entry name" value="PROKAR_LIPOPROTEIN"/>
    <property type="match status" value="1"/>
</dbReference>
<dbReference type="Gene3D" id="3.40.50.1980">
    <property type="entry name" value="Nitrogenase molybdenum iron protein domain"/>
    <property type="match status" value="2"/>
</dbReference>
<evidence type="ECO:0000313" key="3">
    <source>
        <dbReference type="EMBL" id="SHE48714.1"/>
    </source>
</evidence>
<evidence type="ECO:0000313" key="4">
    <source>
        <dbReference type="Proteomes" id="UP000184114"/>
    </source>
</evidence>
<dbReference type="RefSeq" id="WP_200778116.1">
    <property type="nucleotide sequence ID" value="NZ_FQTY01000002.1"/>
</dbReference>
<dbReference type="PANTHER" id="PTHR30535">
    <property type="entry name" value="VITAMIN B12-BINDING PROTEIN"/>
    <property type="match status" value="1"/>
</dbReference>
<name>A0A1M4TWH8_9FIRM</name>
<evidence type="ECO:0000259" key="2">
    <source>
        <dbReference type="PROSITE" id="PS50983"/>
    </source>
</evidence>
<accession>A0A1M4TWH8</accession>
<dbReference type="AlphaFoldDB" id="A0A1M4TWH8"/>
<evidence type="ECO:0000256" key="1">
    <source>
        <dbReference type="ARBA" id="ARBA00008814"/>
    </source>
</evidence>
<dbReference type="PROSITE" id="PS50983">
    <property type="entry name" value="FE_B12_PBP"/>
    <property type="match status" value="1"/>
</dbReference>
<dbReference type="SUPFAM" id="SSF53807">
    <property type="entry name" value="Helical backbone' metal receptor"/>
    <property type="match status" value="1"/>
</dbReference>
<reference evidence="4" key="1">
    <citation type="submission" date="2016-11" db="EMBL/GenBank/DDBJ databases">
        <authorList>
            <person name="Varghese N."/>
            <person name="Submissions S."/>
        </authorList>
    </citation>
    <scope>NUCLEOTIDE SEQUENCE [LARGE SCALE GENOMIC DNA]</scope>
    <source>
        <strain evidence="4">DSM 18095</strain>
    </source>
</reference>
<dbReference type="STRING" id="1123404.SAMN02745784_00888"/>
<dbReference type="GeneID" id="90996273"/>
<feature type="domain" description="Fe/B12 periplasmic-binding" evidence="2">
    <location>
        <begin position="55"/>
        <end position="309"/>
    </location>
</feature>
<keyword evidence="4" id="KW-1185">Reference proteome</keyword>
<dbReference type="Proteomes" id="UP000184114">
    <property type="component" value="Unassembled WGS sequence"/>
</dbReference>
<sequence length="310" mass="34154">MKRIITTTIIFIMVLSMLIGCNSNQTKTTPETSNKPLSLVDPAGNEILIPDNINRIVSMAPSITEILLELGFGDKIIAIDTQSKGISGLSNDIPSIDMMAPDVEKIIELRPDIVIASTITVAGGNDPLTQIKELGISLAYIPSSNSIEGIYNDIIFISKVLNSEERGKDIINNMKDKITEIKKIGDTITSKKSVYFEIAALPNLYSFGKGVFLNEMIDIIGATNILNDKEGWLSISEELVIDRSPDVIITNVNYIENPVDEIKSRKGWKSISAVENNQVYYVDNMSSSLPNHNIIKALEEMAKAVYPDLY</sequence>
<gene>
    <name evidence="3" type="ORF">SAMN02745784_00888</name>
</gene>
<dbReference type="CDD" id="cd01143">
    <property type="entry name" value="YvrC"/>
    <property type="match status" value="1"/>
</dbReference>
<comment type="similarity">
    <text evidence="1">Belongs to the bacterial solute-binding protein 8 family.</text>
</comment>
<dbReference type="InterPro" id="IPR050902">
    <property type="entry name" value="ABC_Transporter_SBP"/>
</dbReference>
<dbReference type="GO" id="GO:0071281">
    <property type="term" value="P:cellular response to iron ion"/>
    <property type="evidence" value="ECO:0007669"/>
    <property type="project" value="TreeGrafter"/>
</dbReference>
<dbReference type="PANTHER" id="PTHR30535:SF34">
    <property type="entry name" value="MOLYBDATE-BINDING PROTEIN MOLA"/>
    <property type="match status" value="1"/>
</dbReference>
<organism evidence="3 4">
    <name type="scientific">Tissierella praeacuta DSM 18095</name>
    <dbReference type="NCBI Taxonomy" id="1123404"/>
    <lineage>
        <taxon>Bacteria</taxon>
        <taxon>Bacillati</taxon>
        <taxon>Bacillota</taxon>
        <taxon>Tissierellia</taxon>
        <taxon>Tissierellales</taxon>
        <taxon>Tissierellaceae</taxon>
        <taxon>Tissierella</taxon>
    </lineage>
</organism>
<protein>
    <submittedName>
        <fullName evidence="3">Iron complex transport system substrate-binding protein</fullName>
    </submittedName>
</protein>
<dbReference type="InterPro" id="IPR002491">
    <property type="entry name" value="ABC_transptr_periplasmic_BD"/>
</dbReference>
<dbReference type="EMBL" id="FQTY01000002">
    <property type="protein sequence ID" value="SHE48714.1"/>
    <property type="molecule type" value="Genomic_DNA"/>
</dbReference>
<dbReference type="Pfam" id="PF01497">
    <property type="entry name" value="Peripla_BP_2"/>
    <property type="match status" value="1"/>
</dbReference>
<proteinExistence type="inferred from homology"/>